<dbReference type="Pfam" id="PF07715">
    <property type="entry name" value="Plug"/>
    <property type="match status" value="1"/>
</dbReference>
<dbReference type="InterPro" id="IPR036942">
    <property type="entry name" value="Beta-barrel_TonB_sf"/>
</dbReference>
<feature type="domain" description="TonB-dependent receptor plug" evidence="13">
    <location>
        <begin position="199"/>
        <end position="323"/>
    </location>
</feature>
<evidence type="ECO:0000256" key="9">
    <source>
        <dbReference type="ARBA" id="ARBA00023237"/>
    </source>
</evidence>
<comment type="subcellular location">
    <subcellularLocation>
        <location evidence="1 10">Cell outer membrane</location>
        <topology evidence="1 10">Multi-pass membrane protein</topology>
    </subcellularLocation>
</comment>
<dbReference type="SUPFAM" id="SSF49464">
    <property type="entry name" value="Carboxypeptidase regulatory domain-like"/>
    <property type="match status" value="1"/>
</dbReference>
<dbReference type="NCBIfam" id="TIGR04056">
    <property type="entry name" value="OMP_RagA_SusC"/>
    <property type="match status" value="1"/>
</dbReference>
<proteinExistence type="inferred from homology"/>
<dbReference type="InterPro" id="IPR023996">
    <property type="entry name" value="TonB-dep_OMP_SusC/RagA"/>
</dbReference>
<dbReference type="PROSITE" id="PS52016">
    <property type="entry name" value="TONB_DEPENDENT_REC_3"/>
    <property type="match status" value="1"/>
</dbReference>
<dbReference type="InterPro" id="IPR008969">
    <property type="entry name" value="CarboxyPept-like_regulatory"/>
</dbReference>
<dbReference type="SUPFAM" id="SSF56935">
    <property type="entry name" value="Porins"/>
    <property type="match status" value="1"/>
</dbReference>
<evidence type="ECO:0000256" key="1">
    <source>
        <dbReference type="ARBA" id="ARBA00004571"/>
    </source>
</evidence>
<comment type="similarity">
    <text evidence="10 11">Belongs to the TonB-dependent receptor family.</text>
</comment>
<dbReference type="EMBL" id="JAUOEM010000003">
    <property type="protein sequence ID" value="MDO5987515.1"/>
    <property type="molecule type" value="Genomic_DNA"/>
</dbReference>
<keyword evidence="15" id="KW-1185">Reference proteome</keyword>
<evidence type="ECO:0000256" key="6">
    <source>
        <dbReference type="ARBA" id="ARBA00023077"/>
    </source>
</evidence>
<keyword evidence="8" id="KW-0675">Receptor</keyword>
<evidence type="ECO:0000256" key="5">
    <source>
        <dbReference type="ARBA" id="ARBA00022729"/>
    </source>
</evidence>
<dbReference type="Proteomes" id="UP001176891">
    <property type="component" value="Unassembled WGS sequence"/>
</dbReference>
<dbReference type="Gene3D" id="2.60.40.1120">
    <property type="entry name" value="Carboxypeptidase-like, regulatory domain"/>
    <property type="match status" value="1"/>
</dbReference>
<evidence type="ECO:0000259" key="12">
    <source>
        <dbReference type="Pfam" id="PF00593"/>
    </source>
</evidence>
<comment type="caution">
    <text evidence="14">The sequence shown here is derived from an EMBL/GenBank/DDBJ whole genome shotgun (WGS) entry which is preliminary data.</text>
</comment>
<dbReference type="RefSeq" id="WP_303282077.1">
    <property type="nucleotide sequence ID" value="NZ_BAABCZ010000010.1"/>
</dbReference>
<dbReference type="InterPro" id="IPR037066">
    <property type="entry name" value="Plug_dom_sf"/>
</dbReference>
<dbReference type="Pfam" id="PF00593">
    <property type="entry name" value="TonB_dep_Rec_b-barrel"/>
    <property type="match status" value="1"/>
</dbReference>
<dbReference type="InterPro" id="IPR012910">
    <property type="entry name" value="Plug_dom"/>
</dbReference>
<keyword evidence="7 10" id="KW-0472">Membrane</keyword>
<evidence type="ECO:0000256" key="3">
    <source>
        <dbReference type="ARBA" id="ARBA00022452"/>
    </source>
</evidence>
<dbReference type="InterPro" id="IPR000531">
    <property type="entry name" value="Beta-barrel_TonB"/>
</dbReference>
<name>A0ABT8X0R7_9FLAO</name>
<keyword evidence="6 11" id="KW-0798">TonB box</keyword>
<evidence type="ECO:0000313" key="14">
    <source>
        <dbReference type="EMBL" id="MDO5987515.1"/>
    </source>
</evidence>
<dbReference type="InterPro" id="IPR039426">
    <property type="entry name" value="TonB-dep_rcpt-like"/>
</dbReference>
<dbReference type="PANTHER" id="PTHR30069">
    <property type="entry name" value="TONB-DEPENDENT OUTER MEMBRANE RECEPTOR"/>
    <property type="match status" value="1"/>
</dbReference>
<reference evidence="14" key="1">
    <citation type="submission" date="2023-07" db="EMBL/GenBank/DDBJ databases">
        <title>Two novel species in the genus Flavivirga.</title>
        <authorList>
            <person name="Kwon K."/>
        </authorList>
    </citation>
    <scope>NUCLEOTIDE SEQUENCE</scope>
    <source>
        <strain evidence="14">KACC 14157</strain>
    </source>
</reference>
<sequence length="1079" mass="120475">MRTFIFLLCTTLFSMTPENTFSQSKVVIDTDKEVSIDEVFKIIKAQTDYTFVYQMDIFKNVPKVQLKKGSIRVDKLLNQSIISKGFNVILSNDNTIIIKKKSKSQQRQVTGKVIGEDGMSLAGVTVLVKGTTRGVSTDFDGKYTISVIDNSNVLMFSSIGYATQEIAVGNQSIIDVTLKEEISELDQITINAGYYKTSKRQATGNISRITSKEIEQQPVNNPLQTLQGRMPGVYIQQNTGVPGGSFEISIRGQNTLRQDGNEPLFLIDGVPYPTESLEDVFTSFANNGGSPLSAINPNDIESIEILKDADATAIYGSRGANGVVVITTKKGNVGESKLNIRLSQGIGKVSHKVDLLNSEQYLLMRNEGFRNDGVILPQFILDLVAPDLFVWDSTRETDWQEELIGGTAEYTNANISLSGGTSQTNYLISGTYFKETTVFPGDDSFKRVSGRFNLNHTSKDNKFSFNLSTLYTNSNSDLPRNDLFNQAITLAPVAPALYDEFGELNWENGTWTNPLAPTKQRSEDITDNFISNLKISYKITPKLKINTSLGYNNFRNDEILIDPLAAINPALLTSTSTGSSRFANGNVKTWIIEPQFEFKTNVSKGSLNLLLGTTIQGTVSEREALLATGFSSDVFLYNVEAATEVDVTNYDFTEYKYSAIYGRLNYTWENKYLLNLTGRRDGSSRFGPNKRFGNFGAIGAGWVFSEEDFIKNKSSFFSYGKLRGSYGSTGNDQIPDYGYLDTFSFIESYNEISSLEVTRLSNPDYSWETVKKLEFGLELGFWEDKFIPTISWYRNRTEDQLVGLPLSEVTGDSQVQFNRPAVVENRGWEIELNATPINTSDFTWSTNINLTIPKNELVEFNNIEEFPVFDNLYEIGRPINGGSRKYYKFTGINPETGRYSVVDFNGDGIINIQDSQNFVELGQEYFGGFQNSFSYKSFQLDFTFQFVKQKGASIARSFDMPGKMSNQPASVLRDRWSNPGDISSHGALSAFGIGGTEYSNFIDSNSNFIDTSFIRLNNISFSFSLPEKFLKQVKLNQFRLFIEGQNIFTLKKSEGNPEIGSSFSIPSLRRLTAGVNIGL</sequence>
<dbReference type="PANTHER" id="PTHR30069:SF29">
    <property type="entry name" value="HEMOGLOBIN AND HEMOGLOBIN-HAPTOGLOBIN-BINDING PROTEIN 1-RELATED"/>
    <property type="match status" value="1"/>
</dbReference>
<protein>
    <submittedName>
        <fullName evidence="14">SusC/RagA family TonB-linked outer membrane protein</fullName>
    </submittedName>
</protein>
<keyword evidence="4 10" id="KW-0812">Transmembrane</keyword>
<evidence type="ECO:0000256" key="11">
    <source>
        <dbReference type="RuleBase" id="RU003357"/>
    </source>
</evidence>
<keyword evidence="3 10" id="KW-1134">Transmembrane beta strand</keyword>
<evidence type="ECO:0000256" key="2">
    <source>
        <dbReference type="ARBA" id="ARBA00022448"/>
    </source>
</evidence>
<accession>A0ABT8X0R7</accession>
<keyword evidence="2 10" id="KW-0813">Transport</keyword>
<dbReference type="InterPro" id="IPR023997">
    <property type="entry name" value="TonB-dep_OMP_SusC/RagA_CS"/>
</dbReference>
<gene>
    <name evidence="14" type="ORF">Q4Q39_08915</name>
</gene>
<dbReference type="NCBIfam" id="TIGR04057">
    <property type="entry name" value="SusC_RagA_signa"/>
    <property type="match status" value="1"/>
</dbReference>
<keyword evidence="9 10" id="KW-0998">Cell outer membrane</keyword>
<evidence type="ECO:0000313" key="15">
    <source>
        <dbReference type="Proteomes" id="UP001176891"/>
    </source>
</evidence>
<evidence type="ECO:0000256" key="8">
    <source>
        <dbReference type="ARBA" id="ARBA00023170"/>
    </source>
</evidence>
<evidence type="ECO:0000256" key="10">
    <source>
        <dbReference type="PROSITE-ProRule" id="PRU01360"/>
    </source>
</evidence>
<feature type="domain" description="TonB-dependent receptor-like beta-barrel" evidence="12">
    <location>
        <begin position="511"/>
        <end position="944"/>
    </location>
</feature>
<dbReference type="Pfam" id="PF13715">
    <property type="entry name" value="CarbopepD_reg_2"/>
    <property type="match status" value="1"/>
</dbReference>
<evidence type="ECO:0000256" key="7">
    <source>
        <dbReference type="ARBA" id="ARBA00023136"/>
    </source>
</evidence>
<evidence type="ECO:0000256" key="4">
    <source>
        <dbReference type="ARBA" id="ARBA00022692"/>
    </source>
</evidence>
<keyword evidence="5" id="KW-0732">Signal</keyword>
<evidence type="ECO:0000259" key="13">
    <source>
        <dbReference type="Pfam" id="PF07715"/>
    </source>
</evidence>
<organism evidence="14 15">
    <name type="scientific">Flavivirga amylovorans</name>
    <dbReference type="NCBI Taxonomy" id="870486"/>
    <lineage>
        <taxon>Bacteria</taxon>
        <taxon>Pseudomonadati</taxon>
        <taxon>Bacteroidota</taxon>
        <taxon>Flavobacteriia</taxon>
        <taxon>Flavobacteriales</taxon>
        <taxon>Flavobacteriaceae</taxon>
        <taxon>Flavivirga</taxon>
    </lineage>
</organism>
<dbReference type="Gene3D" id="2.170.130.10">
    <property type="entry name" value="TonB-dependent receptor, plug domain"/>
    <property type="match status" value="1"/>
</dbReference>
<dbReference type="Gene3D" id="2.40.170.20">
    <property type="entry name" value="TonB-dependent receptor, beta-barrel domain"/>
    <property type="match status" value="1"/>
</dbReference>